<evidence type="ECO:0000313" key="3">
    <source>
        <dbReference type="Proteomes" id="UP000315700"/>
    </source>
</evidence>
<name>A0A517SEU4_9PLAN</name>
<proteinExistence type="predicted"/>
<accession>A0A517SEU4</accession>
<sequence>MTIEQLASALETDALTEAPRRYRHYCTRNRCYRAAAAAIAQFQRQRAMQGQGHAAQSIDVEQLAREMAELEQRESAGILIGIGLVLLQAVLGWLVRRALDRLVAESRHG</sequence>
<dbReference type="InParanoid" id="A0A517SEU4"/>
<dbReference type="Proteomes" id="UP000315700">
    <property type="component" value="Chromosome"/>
</dbReference>
<protein>
    <submittedName>
        <fullName evidence="2">Uncharacterized protein</fullName>
    </submittedName>
</protein>
<evidence type="ECO:0000256" key="1">
    <source>
        <dbReference type="SAM" id="Phobius"/>
    </source>
</evidence>
<feature type="transmembrane region" description="Helical" evidence="1">
    <location>
        <begin position="76"/>
        <end position="95"/>
    </location>
</feature>
<keyword evidence="1" id="KW-0812">Transmembrane</keyword>
<evidence type="ECO:0000313" key="2">
    <source>
        <dbReference type="EMBL" id="QDT54651.1"/>
    </source>
</evidence>
<keyword evidence="1" id="KW-0472">Membrane</keyword>
<dbReference type="RefSeq" id="WP_145030490.1">
    <property type="nucleotide sequence ID" value="NZ_CP036271.1"/>
</dbReference>
<dbReference type="EMBL" id="CP036271">
    <property type="protein sequence ID" value="QDT54651.1"/>
    <property type="molecule type" value="Genomic_DNA"/>
</dbReference>
<reference evidence="2 3" key="1">
    <citation type="submission" date="2019-02" db="EMBL/GenBank/DDBJ databases">
        <title>Deep-cultivation of Planctomycetes and their phenomic and genomic characterization uncovers novel biology.</title>
        <authorList>
            <person name="Wiegand S."/>
            <person name="Jogler M."/>
            <person name="Boedeker C."/>
            <person name="Pinto D."/>
            <person name="Vollmers J."/>
            <person name="Rivas-Marin E."/>
            <person name="Kohn T."/>
            <person name="Peeters S.H."/>
            <person name="Heuer A."/>
            <person name="Rast P."/>
            <person name="Oberbeckmann S."/>
            <person name="Bunk B."/>
            <person name="Jeske O."/>
            <person name="Meyerdierks A."/>
            <person name="Storesund J.E."/>
            <person name="Kallscheuer N."/>
            <person name="Luecker S."/>
            <person name="Lage O.M."/>
            <person name="Pohl T."/>
            <person name="Merkel B.J."/>
            <person name="Hornburger P."/>
            <person name="Mueller R.-W."/>
            <person name="Bruemmer F."/>
            <person name="Labrenz M."/>
            <person name="Spormann A.M."/>
            <person name="Op den Camp H."/>
            <person name="Overmann J."/>
            <person name="Amann R."/>
            <person name="Jetten M.S.M."/>
            <person name="Mascher T."/>
            <person name="Medema M.H."/>
            <person name="Devos D.P."/>
            <person name="Kaster A.-K."/>
            <person name="Ovreas L."/>
            <person name="Rohde M."/>
            <person name="Galperin M.Y."/>
            <person name="Jogler C."/>
        </authorList>
    </citation>
    <scope>NUCLEOTIDE SEQUENCE [LARGE SCALE GENOMIC DNA]</scope>
    <source>
        <strain evidence="2 3">Pan44</strain>
    </source>
</reference>
<keyword evidence="1" id="KW-1133">Transmembrane helix</keyword>
<keyword evidence="3" id="KW-1185">Reference proteome</keyword>
<dbReference type="AlphaFoldDB" id="A0A517SEU4"/>
<gene>
    <name evidence="2" type="ORF">Pan44_26860</name>
</gene>
<organism evidence="2 3">
    <name type="scientific">Caulifigura coniformis</name>
    <dbReference type="NCBI Taxonomy" id="2527983"/>
    <lineage>
        <taxon>Bacteria</taxon>
        <taxon>Pseudomonadati</taxon>
        <taxon>Planctomycetota</taxon>
        <taxon>Planctomycetia</taxon>
        <taxon>Planctomycetales</taxon>
        <taxon>Planctomycetaceae</taxon>
        <taxon>Caulifigura</taxon>
    </lineage>
</organism>
<dbReference type="KEGG" id="ccos:Pan44_26860"/>